<gene>
    <name evidence="2" type="ORF">HNR73_004490</name>
</gene>
<evidence type="ECO:0000313" key="3">
    <source>
        <dbReference type="Proteomes" id="UP000548476"/>
    </source>
</evidence>
<comment type="caution">
    <text evidence="2">The sequence shown here is derived from an EMBL/GenBank/DDBJ whole genome shotgun (WGS) entry which is preliminary data.</text>
</comment>
<proteinExistence type="predicted"/>
<dbReference type="RefSeq" id="WP_184789452.1">
    <property type="nucleotide sequence ID" value="NZ_BONT01000033.1"/>
</dbReference>
<accession>A0A841FVW0</accession>
<dbReference type="Proteomes" id="UP000548476">
    <property type="component" value="Unassembled WGS sequence"/>
</dbReference>
<reference evidence="2 3" key="1">
    <citation type="submission" date="2020-08" db="EMBL/GenBank/DDBJ databases">
        <title>Genomic Encyclopedia of Type Strains, Phase IV (KMG-IV): sequencing the most valuable type-strain genomes for metagenomic binning, comparative biology and taxonomic classification.</title>
        <authorList>
            <person name="Goeker M."/>
        </authorList>
    </citation>
    <scope>NUCLEOTIDE SEQUENCE [LARGE SCALE GENOMIC DNA]</scope>
    <source>
        <strain evidence="2 3">YIM 65646</strain>
    </source>
</reference>
<feature type="compositionally biased region" description="Acidic residues" evidence="1">
    <location>
        <begin position="10"/>
        <end position="24"/>
    </location>
</feature>
<keyword evidence="3" id="KW-1185">Reference proteome</keyword>
<dbReference type="InterPro" id="IPR035165">
    <property type="entry name" value="DUF5319"/>
</dbReference>
<protein>
    <recommendedName>
        <fullName evidence="4">DUF5319 domain-containing protein</fullName>
    </recommendedName>
</protein>
<evidence type="ECO:0008006" key="4">
    <source>
        <dbReference type="Google" id="ProtNLM"/>
    </source>
</evidence>
<dbReference type="EMBL" id="JACHGT010000009">
    <property type="protein sequence ID" value="MBB6036619.1"/>
    <property type="molecule type" value="Genomic_DNA"/>
</dbReference>
<feature type="region of interest" description="Disordered" evidence="1">
    <location>
        <begin position="1"/>
        <end position="29"/>
    </location>
</feature>
<evidence type="ECO:0000313" key="2">
    <source>
        <dbReference type="EMBL" id="MBB6036619.1"/>
    </source>
</evidence>
<dbReference type="AlphaFoldDB" id="A0A841FVW0"/>
<dbReference type="Pfam" id="PF17252">
    <property type="entry name" value="DUF5319"/>
    <property type="match status" value="1"/>
</dbReference>
<evidence type="ECO:0000256" key="1">
    <source>
        <dbReference type="SAM" id="MobiDB-lite"/>
    </source>
</evidence>
<sequence length="125" mass="14430">MQDEPRDPFSEDEPDHELGDDELSAEPLSETERAEIIEDLTSLEVYQSLLEPTGVRGLVIECPDCREPHYFEWGLLRSNLRHLLESNRPRLHEPAYDPDPSQYVSWDYARGYTDGVQDAHSSLDE</sequence>
<name>A0A841FVW0_9ACTN</name>
<organism evidence="2 3">
    <name type="scientific">Phytomonospora endophytica</name>
    <dbReference type="NCBI Taxonomy" id="714109"/>
    <lineage>
        <taxon>Bacteria</taxon>
        <taxon>Bacillati</taxon>
        <taxon>Actinomycetota</taxon>
        <taxon>Actinomycetes</taxon>
        <taxon>Micromonosporales</taxon>
        <taxon>Micromonosporaceae</taxon>
        <taxon>Phytomonospora</taxon>
    </lineage>
</organism>